<feature type="transmembrane region" description="Helical" evidence="1">
    <location>
        <begin position="184"/>
        <end position="206"/>
    </location>
</feature>
<comment type="caution">
    <text evidence="2">The sequence shown here is derived from an EMBL/GenBank/DDBJ whole genome shotgun (WGS) entry which is preliminary data.</text>
</comment>
<dbReference type="AlphaFoldDB" id="A0A1S8YN35"/>
<evidence type="ECO:0000313" key="2">
    <source>
        <dbReference type="EMBL" id="OON40197.1"/>
    </source>
</evidence>
<dbReference type="EMBL" id="MRUL01000005">
    <property type="protein sequence ID" value="OON40197.1"/>
    <property type="molecule type" value="Genomic_DNA"/>
</dbReference>
<organism evidence="2 3">
    <name type="scientific">Izhakiella australiensis</name>
    <dbReference type="NCBI Taxonomy" id="1926881"/>
    <lineage>
        <taxon>Bacteria</taxon>
        <taxon>Pseudomonadati</taxon>
        <taxon>Pseudomonadota</taxon>
        <taxon>Gammaproteobacteria</taxon>
        <taxon>Enterobacterales</taxon>
        <taxon>Erwiniaceae</taxon>
        <taxon>Izhakiella</taxon>
    </lineage>
</organism>
<protein>
    <recommendedName>
        <fullName evidence="4">Type IV / VI secretion system DotU domain-containing protein</fullName>
    </recommendedName>
</protein>
<dbReference type="RefSeq" id="WP_078002526.1">
    <property type="nucleotide sequence ID" value="NZ_MRUL01000005.1"/>
</dbReference>
<keyword evidence="1" id="KW-1133">Transmembrane helix</keyword>
<dbReference type="OrthoDB" id="6566056at2"/>
<gene>
    <name evidence="2" type="ORF">BTJ39_09895</name>
</gene>
<dbReference type="STRING" id="1926881.BTJ39_09895"/>
<keyword evidence="1" id="KW-0812">Transmembrane</keyword>
<evidence type="ECO:0000313" key="3">
    <source>
        <dbReference type="Proteomes" id="UP000190667"/>
    </source>
</evidence>
<proteinExistence type="predicted"/>
<evidence type="ECO:0000256" key="1">
    <source>
        <dbReference type="SAM" id="Phobius"/>
    </source>
</evidence>
<dbReference type="Proteomes" id="UP000190667">
    <property type="component" value="Unassembled WGS sequence"/>
</dbReference>
<sequence length="210" mass="24328">MVNNNKNFDEIITTLTLVTTHGVIPSLLEFQYQIIQRVEKLSGSLKMHGHNEQSVDALQRLICLVIDIQTKKTLAPQGVKWEGYELEHVFYGYSDALLFDRDHAAAIFNSGIPEITHYAVQLITLAPIQFNDRQIQQMYMSTMDALNGYANTCYVQERNYVDTISKQEISYEETTEKCRFWPPFLIQVSVSIVILIMLWLSCWHFLRDSI</sequence>
<keyword evidence="1" id="KW-0472">Membrane</keyword>
<reference evidence="2 3" key="1">
    <citation type="submission" date="2016-12" db="EMBL/GenBank/DDBJ databases">
        <title>Izhakiella australiana sp. nov. of genus Izhakiella isolated from Australian desert.</title>
        <authorList>
            <person name="Ji M."/>
        </authorList>
    </citation>
    <scope>NUCLEOTIDE SEQUENCE [LARGE SCALE GENOMIC DNA]</scope>
    <source>
        <strain evidence="2 3">D4N98</strain>
    </source>
</reference>
<accession>A0A1S8YN35</accession>
<keyword evidence="3" id="KW-1185">Reference proteome</keyword>
<name>A0A1S8YN35_9GAMM</name>
<evidence type="ECO:0008006" key="4">
    <source>
        <dbReference type="Google" id="ProtNLM"/>
    </source>
</evidence>